<keyword evidence="2" id="KW-1185">Reference proteome</keyword>
<dbReference type="Proteomes" id="UP000644147">
    <property type="component" value="Unassembled WGS sequence"/>
</dbReference>
<sequence length="190" mass="22297">MICKLTLKNSDKLVLVDDNVYDYLQNDPYLTSIGFLKHLRIHSGGYAFFQKNWPLKNGTYRNETIYLHKLIAMKFIEQQQDERRLYVTFKNSNRLDCRLENLEWAPLSKVVRNTSKTDNKLGIRGVVKDSNKFRAIIHYEKQRINLGLFDTLEEAALAYNKKSEELFGITKSLNKIPGYEPKEESKVEQE</sequence>
<gene>
    <name evidence="1" type="ORF">I5M27_04005</name>
</gene>
<dbReference type="InterPro" id="IPR036955">
    <property type="entry name" value="AP2/ERF_dom_sf"/>
</dbReference>
<dbReference type="SUPFAM" id="SSF54171">
    <property type="entry name" value="DNA-binding domain"/>
    <property type="match status" value="1"/>
</dbReference>
<dbReference type="SUPFAM" id="SSF54060">
    <property type="entry name" value="His-Me finger endonucleases"/>
    <property type="match status" value="1"/>
</dbReference>
<proteinExistence type="predicted"/>
<evidence type="ECO:0000313" key="2">
    <source>
        <dbReference type="Proteomes" id="UP000644147"/>
    </source>
</evidence>
<organism evidence="1 2">
    <name type="scientific">Adhaeribacter terrigena</name>
    <dbReference type="NCBI Taxonomy" id="2793070"/>
    <lineage>
        <taxon>Bacteria</taxon>
        <taxon>Pseudomonadati</taxon>
        <taxon>Bacteroidota</taxon>
        <taxon>Cytophagia</taxon>
        <taxon>Cytophagales</taxon>
        <taxon>Hymenobacteraceae</taxon>
        <taxon>Adhaeribacter</taxon>
    </lineage>
</organism>
<reference evidence="1 2" key="1">
    <citation type="submission" date="2020-12" db="EMBL/GenBank/DDBJ databases">
        <title>Bacterial novel species Adhaeribacter sp. BT258 isolated from soil.</title>
        <authorList>
            <person name="Jung H.-Y."/>
        </authorList>
    </citation>
    <scope>NUCLEOTIDE SEQUENCE [LARGE SCALE GENOMIC DNA]</scope>
    <source>
        <strain evidence="1 2">BT258</strain>
    </source>
</reference>
<dbReference type="InterPro" id="IPR016177">
    <property type="entry name" value="DNA-bd_dom_sf"/>
</dbReference>
<dbReference type="EMBL" id="JAEHFX010000001">
    <property type="protein sequence ID" value="MBK0402134.1"/>
    <property type="molecule type" value="Genomic_DNA"/>
</dbReference>
<dbReference type="RefSeq" id="WP_200504724.1">
    <property type="nucleotide sequence ID" value="NZ_JAEHFX010000001.1"/>
</dbReference>
<evidence type="ECO:0000313" key="1">
    <source>
        <dbReference type="EMBL" id="MBK0402134.1"/>
    </source>
</evidence>
<dbReference type="Gene3D" id="3.90.75.20">
    <property type="match status" value="1"/>
</dbReference>
<comment type="caution">
    <text evidence="1">The sequence shown here is derived from an EMBL/GenBank/DDBJ whole genome shotgun (WGS) entry which is preliminary data.</text>
</comment>
<dbReference type="Gene3D" id="3.30.730.10">
    <property type="entry name" value="AP2/ERF domain"/>
    <property type="match status" value="1"/>
</dbReference>
<name>A0ABS1BYI5_9BACT</name>
<protein>
    <submittedName>
        <fullName evidence="1">Pathogenesis-related transcriptional factor and ERF protein</fullName>
    </submittedName>
</protein>
<dbReference type="InterPro" id="IPR044925">
    <property type="entry name" value="His-Me_finger_sf"/>
</dbReference>
<accession>A0ABS1BYI5</accession>